<dbReference type="GO" id="GO:0005886">
    <property type="term" value="C:plasma membrane"/>
    <property type="evidence" value="ECO:0007669"/>
    <property type="project" value="UniProtKB-SubCell"/>
</dbReference>
<dbReference type="InterPro" id="IPR006665">
    <property type="entry name" value="OmpA-like"/>
</dbReference>
<dbReference type="EMBL" id="CP000527">
    <property type="protein sequence ID" value="ABM29923.1"/>
    <property type="molecule type" value="Genomic_DNA"/>
</dbReference>
<accession>A0A0H3ADG5</accession>
<dbReference type="PANTHER" id="PTHR30329:SF21">
    <property type="entry name" value="LIPOPROTEIN YIAD-RELATED"/>
    <property type="match status" value="1"/>
</dbReference>
<dbReference type="Pfam" id="PF13677">
    <property type="entry name" value="MotB_plug"/>
    <property type="match status" value="1"/>
</dbReference>
<keyword evidence="6 7" id="KW-0472">Membrane</keyword>
<evidence type="ECO:0000259" key="10">
    <source>
        <dbReference type="PROSITE" id="PS51123"/>
    </source>
</evidence>
<evidence type="ECO:0000256" key="4">
    <source>
        <dbReference type="ARBA" id="ARBA00022692"/>
    </source>
</evidence>
<evidence type="ECO:0000313" key="12">
    <source>
        <dbReference type="Proteomes" id="UP000009173"/>
    </source>
</evidence>
<name>A0A0H3ADG5_NITV4</name>
<reference evidence="12" key="1">
    <citation type="journal article" date="2009" name="Environ. Microbiol.">
        <title>Contribution of mobile genetic elements to Desulfovibrio vulgaris genome plasticity.</title>
        <authorList>
            <person name="Walker C.B."/>
            <person name="Stolyar S."/>
            <person name="Chivian D."/>
            <person name="Pinel N."/>
            <person name="Gabster J.A."/>
            <person name="Dehal P.S."/>
            <person name="He Z."/>
            <person name="Yang Z.K."/>
            <person name="Yen H.C."/>
            <person name="Zhou J."/>
            <person name="Wall J.D."/>
            <person name="Hazen T.C."/>
            <person name="Arkin A.P."/>
            <person name="Stahl D.A."/>
        </authorList>
    </citation>
    <scope>NUCLEOTIDE SEQUENCE [LARGE SCALE GENOMIC DNA]</scope>
    <source>
        <strain evidence="12">DP4</strain>
    </source>
</reference>
<dbReference type="Gene3D" id="3.30.1330.60">
    <property type="entry name" value="OmpA-like domain"/>
    <property type="match status" value="1"/>
</dbReference>
<dbReference type="SUPFAM" id="SSF103088">
    <property type="entry name" value="OmpA-like"/>
    <property type="match status" value="1"/>
</dbReference>
<feature type="region of interest" description="Disordered" evidence="8">
    <location>
        <begin position="263"/>
        <end position="364"/>
    </location>
</feature>
<comment type="similarity">
    <text evidence="2">Belongs to the MotB family.</text>
</comment>
<dbReference type="CDD" id="cd07185">
    <property type="entry name" value="OmpA_C-like"/>
    <property type="match status" value="1"/>
</dbReference>
<evidence type="ECO:0000256" key="2">
    <source>
        <dbReference type="ARBA" id="ARBA00008914"/>
    </source>
</evidence>
<evidence type="ECO:0000256" key="8">
    <source>
        <dbReference type="SAM" id="MobiDB-lite"/>
    </source>
</evidence>
<keyword evidence="5 9" id="KW-1133">Transmembrane helix</keyword>
<evidence type="ECO:0000256" key="5">
    <source>
        <dbReference type="ARBA" id="ARBA00022989"/>
    </source>
</evidence>
<feature type="compositionally biased region" description="Pro residues" evidence="8">
    <location>
        <begin position="271"/>
        <end position="280"/>
    </location>
</feature>
<proteinExistence type="inferred from homology"/>
<evidence type="ECO:0000313" key="11">
    <source>
        <dbReference type="EMBL" id="ABM29923.1"/>
    </source>
</evidence>
<dbReference type="KEGG" id="dvl:Dvul_2912"/>
<evidence type="ECO:0000256" key="3">
    <source>
        <dbReference type="ARBA" id="ARBA00022475"/>
    </source>
</evidence>
<dbReference type="PROSITE" id="PS51123">
    <property type="entry name" value="OMPA_2"/>
    <property type="match status" value="1"/>
</dbReference>
<evidence type="ECO:0000256" key="6">
    <source>
        <dbReference type="ARBA" id="ARBA00023136"/>
    </source>
</evidence>
<organism evidence="11 12">
    <name type="scientific">Nitratidesulfovibrio vulgaris (strain DP4)</name>
    <name type="common">Desulfovibrio vulgaris</name>
    <dbReference type="NCBI Taxonomy" id="391774"/>
    <lineage>
        <taxon>Bacteria</taxon>
        <taxon>Pseudomonadati</taxon>
        <taxon>Thermodesulfobacteriota</taxon>
        <taxon>Desulfovibrionia</taxon>
        <taxon>Desulfovibrionales</taxon>
        <taxon>Desulfovibrionaceae</taxon>
        <taxon>Nitratidesulfovibrio</taxon>
    </lineage>
</organism>
<evidence type="ECO:0000256" key="7">
    <source>
        <dbReference type="PROSITE-ProRule" id="PRU00473"/>
    </source>
</evidence>
<sequence>MARRTARRVTRTQEGQPGWLLTYSDLMTLLLAFFVLLVSMSTIDERRRRMVIESVFGGIGLMQTGSGEASGDRLVPLTAPDAQHDARRDLGPLKATLDGAQGKGVDFFDNGSVQILSIDADVLFGPGETRLSKEGERLLATFAPTLRTIEHPLLVAGHASPPRDEQGAGFRLRAEGTLSPSWMLSLRRATSVYRALRDLGVPSSRLILEGFGDGHPRHDAFTATGRRANRRVDLVLDKRNLAWLQQRQGTARETQYDYKGFRFGLESPAPAGSPPAPPGAPGTTPDVIPGTPDAATPSSSTATPQLPRAFDGVDGNGEVRAPALGPTLVPVRPGTTAAPAGVNRFATPPEVTIPAPSPASEAVP</sequence>
<dbReference type="Proteomes" id="UP000009173">
    <property type="component" value="Chromosome"/>
</dbReference>
<dbReference type="RefSeq" id="WP_011793168.1">
    <property type="nucleotide sequence ID" value="NC_008751.1"/>
</dbReference>
<dbReference type="PANTHER" id="PTHR30329">
    <property type="entry name" value="STATOR ELEMENT OF FLAGELLAR MOTOR COMPLEX"/>
    <property type="match status" value="1"/>
</dbReference>
<evidence type="ECO:0000256" key="9">
    <source>
        <dbReference type="SAM" id="Phobius"/>
    </source>
</evidence>
<gene>
    <name evidence="11" type="ordered locus">Dvul_2912</name>
</gene>
<feature type="domain" description="OmpA-like" evidence="10">
    <location>
        <begin position="111"/>
        <end position="240"/>
    </location>
</feature>
<evidence type="ECO:0000256" key="1">
    <source>
        <dbReference type="ARBA" id="ARBA00004162"/>
    </source>
</evidence>
<keyword evidence="4 9" id="KW-0812">Transmembrane</keyword>
<protein>
    <submittedName>
        <fullName evidence="11">OmpA/MotB domain protein</fullName>
    </submittedName>
</protein>
<dbReference type="HOGENOM" id="CLU_016890_0_3_7"/>
<dbReference type="InterPro" id="IPR025713">
    <property type="entry name" value="MotB-like_N_dom"/>
</dbReference>
<dbReference type="InterPro" id="IPR036737">
    <property type="entry name" value="OmpA-like_sf"/>
</dbReference>
<dbReference type="InterPro" id="IPR050330">
    <property type="entry name" value="Bact_OuterMem_StrucFunc"/>
</dbReference>
<dbReference type="Pfam" id="PF00691">
    <property type="entry name" value="OmpA"/>
    <property type="match status" value="1"/>
</dbReference>
<feature type="transmembrane region" description="Helical" evidence="9">
    <location>
        <begin position="20"/>
        <end position="40"/>
    </location>
</feature>
<dbReference type="AlphaFoldDB" id="A0A0H3ADG5"/>
<keyword evidence="3" id="KW-1003">Cell membrane</keyword>
<comment type="subcellular location">
    <subcellularLocation>
        <location evidence="1">Cell membrane</location>
        <topology evidence="1">Single-pass membrane protein</topology>
    </subcellularLocation>
</comment>